<feature type="transmembrane region" description="Helical" evidence="9">
    <location>
        <begin position="218"/>
        <end position="238"/>
    </location>
</feature>
<evidence type="ECO:0000313" key="14">
    <source>
        <dbReference type="Proteomes" id="UP001158049"/>
    </source>
</evidence>
<dbReference type="SUPFAM" id="SSF55874">
    <property type="entry name" value="ATPase domain of HSP90 chaperone/DNA topoisomerase II/histidine kinase"/>
    <property type="match status" value="1"/>
</dbReference>
<dbReference type="Pfam" id="PF08448">
    <property type="entry name" value="PAS_4"/>
    <property type="match status" value="1"/>
</dbReference>
<dbReference type="EC" id="2.7.13.3" evidence="2"/>
<feature type="transmembrane region" description="Helical" evidence="9">
    <location>
        <begin position="77"/>
        <end position="100"/>
    </location>
</feature>
<dbReference type="Pfam" id="PF02518">
    <property type="entry name" value="HATPase_c"/>
    <property type="match status" value="1"/>
</dbReference>
<keyword evidence="7" id="KW-0067">ATP-binding</keyword>
<dbReference type="InterPro" id="IPR035965">
    <property type="entry name" value="PAS-like_dom_sf"/>
</dbReference>
<keyword evidence="6" id="KW-0418">Kinase</keyword>
<reference evidence="13 14" key="1">
    <citation type="submission" date="2017-05" db="EMBL/GenBank/DDBJ databases">
        <authorList>
            <person name="Varghese N."/>
            <person name="Submissions S."/>
        </authorList>
    </citation>
    <scope>NUCLEOTIDE SEQUENCE [LARGE SCALE GENOMIC DNA]</scope>
    <source>
        <strain evidence="13 14">DSM 26001</strain>
    </source>
</reference>
<feature type="domain" description="Histidine kinase" evidence="10">
    <location>
        <begin position="444"/>
        <end position="639"/>
    </location>
</feature>
<keyword evidence="9" id="KW-0472">Membrane</keyword>
<dbReference type="InterPro" id="IPR005467">
    <property type="entry name" value="His_kinase_dom"/>
</dbReference>
<comment type="catalytic activity">
    <reaction evidence="1">
        <text>ATP + protein L-histidine = ADP + protein N-phospho-L-histidine.</text>
        <dbReference type="EC" id="2.7.13.3"/>
    </reaction>
</comment>
<dbReference type="InterPro" id="IPR003594">
    <property type="entry name" value="HATPase_dom"/>
</dbReference>
<feature type="transmembrane region" description="Helical" evidence="9">
    <location>
        <begin position="139"/>
        <end position="161"/>
    </location>
</feature>
<keyword evidence="3" id="KW-0597">Phosphoprotein</keyword>
<evidence type="ECO:0000313" key="13">
    <source>
        <dbReference type="EMBL" id="SMP68836.1"/>
    </source>
</evidence>
<feature type="transmembrane region" description="Helical" evidence="9">
    <location>
        <begin position="12"/>
        <end position="33"/>
    </location>
</feature>
<feature type="transmembrane region" description="Helical" evidence="9">
    <location>
        <begin position="173"/>
        <end position="191"/>
    </location>
</feature>
<dbReference type="Gene3D" id="1.20.5.1930">
    <property type="match status" value="1"/>
</dbReference>
<evidence type="ECO:0000259" key="11">
    <source>
        <dbReference type="PROSITE" id="PS50112"/>
    </source>
</evidence>
<feature type="domain" description="PAS" evidence="11">
    <location>
        <begin position="283"/>
        <end position="328"/>
    </location>
</feature>
<dbReference type="CDD" id="cd00130">
    <property type="entry name" value="PAS"/>
    <property type="match status" value="1"/>
</dbReference>
<dbReference type="EMBL" id="FXUL01000014">
    <property type="protein sequence ID" value="SMP68836.1"/>
    <property type="molecule type" value="Genomic_DNA"/>
</dbReference>
<evidence type="ECO:0000259" key="10">
    <source>
        <dbReference type="PROSITE" id="PS50109"/>
    </source>
</evidence>
<dbReference type="SMART" id="SM00387">
    <property type="entry name" value="HATPase_c"/>
    <property type="match status" value="1"/>
</dbReference>
<dbReference type="PANTHER" id="PTHR24421:SF10">
    <property type="entry name" value="NITRATE_NITRITE SENSOR PROTEIN NARQ"/>
    <property type="match status" value="1"/>
</dbReference>
<dbReference type="PROSITE" id="PS50112">
    <property type="entry name" value="PAS"/>
    <property type="match status" value="1"/>
</dbReference>
<keyword evidence="9" id="KW-1133">Transmembrane helix</keyword>
<keyword evidence="9" id="KW-0812">Transmembrane</keyword>
<evidence type="ECO:0000256" key="6">
    <source>
        <dbReference type="ARBA" id="ARBA00022777"/>
    </source>
</evidence>
<accession>A0ABY1QF04</accession>
<evidence type="ECO:0000256" key="3">
    <source>
        <dbReference type="ARBA" id="ARBA00022553"/>
    </source>
</evidence>
<dbReference type="InterPro" id="IPR011712">
    <property type="entry name" value="Sig_transdc_His_kin_sub3_dim/P"/>
</dbReference>
<evidence type="ECO:0000256" key="9">
    <source>
        <dbReference type="SAM" id="Phobius"/>
    </source>
</evidence>
<protein>
    <recommendedName>
        <fullName evidence="2">histidine kinase</fullName>
        <ecNumber evidence="2">2.7.13.3</ecNumber>
    </recommendedName>
</protein>
<keyword evidence="5" id="KW-0547">Nucleotide-binding</keyword>
<keyword evidence="14" id="KW-1185">Reference proteome</keyword>
<keyword evidence="8" id="KW-0902">Two-component regulatory system</keyword>
<sequence>MRNGGTGAMRHYRAGAIACALLATLVGLFWLAASLTFIPVSQGDWSIAVSLGVLLSGASLGMRCLPAHGHPASRAGAGIAAAAALVLGLLILLDSMPALAPGLLPAAWSAHPLLGFDFVFAGAALLLHDSHTRGRHYPSEYLAAALAGLNAVPLLSALYGIDLLQGLADAAPVAPSAALAMFAVGLGLLLARPTHTLMTVLTSNAPGARMLRHTLPQILVLLVVLNWLLDIGALRGLYPETMLAPLQTLANAVLMLLIFWRAARMVNLEYEARLQTAADLSEAMSLLVAVSDNTADPIFVQNRDGLLVFANPATLAMLGKTREQALHRPARELFAGVGDIGDIEQSEQADSRVMAEKVSVTVEHSLRLPQGTSTYATTRSPWVGPDGAVLGVIAISTDISRRKEAEDALRARELRLEETVSRRTATLRRLADHLETVREEEKRAIARELHDDMGASLTSLAMHMEGAYPLLPSDPQWTGRKAKIQTLLRSLVTTTRRIQTELRPTMLDLFGIKAAIHELTDDFRQRSNIACEVSLPDEDIAIGHKLEITVYRMLQEMLNNVVKHAQASHVDVILDVDEDHVALTVRDDGVGMPPERQDTPATYGLRGLKERAAFLGGAVTVSAGRNGGTVVSVQLPLAHDEQDPGSL</sequence>
<dbReference type="PROSITE" id="PS50113">
    <property type="entry name" value="PAC"/>
    <property type="match status" value="1"/>
</dbReference>
<dbReference type="InterPro" id="IPR013656">
    <property type="entry name" value="PAS_4"/>
</dbReference>
<feature type="transmembrane region" description="Helical" evidence="9">
    <location>
        <begin position="244"/>
        <end position="263"/>
    </location>
</feature>
<evidence type="ECO:0000256" key="8">
    <source>
        <dbReference type="ARBA" id="ARBA00023012"/>
    </source>
</evidence>
<keyword evidence="4" id="KW-0808">Transferase</keyword>
<dbReference type="PANTHER" id="PTHR24421">
    <property type="entry name" value="NITRATE/NITRITE SENSOR PROTEIN NARX-RELATED"/>
    <property type="match status" value="1"/>
</dbReference>
<evidence type="ECO:0000256" key="4">
    <source>
        <dbReference type="ARBA" id="ARBA00022679"/>
    </source>
</evidence>
<evidence type="ECO:0000256" key="7">
    <source>
        <dbReference type="ARBA" id="ARBA00022840"/>
    </source>
</evidence>
<organism evidence="13 14">
    <name type="scientific">Noviherbaspirillum suwonense</name>
    <dbReference type="NCBI Taxonomy" id="1224511"/>
    <lineage>
        <taxon>Bacteria</taxon>
        <taxon>Pseudomonadati</taxon>
        <taxon>Pseudomonadota</taxon>
        <taxon>Betaproteobacteria</taxon>
        <taxon>Burkholderiales</taxon>
        <taxon>Oxalobacteraceae</taxon>
        <taxon>Noviherbaspirillum</taxon>
    </lineage>
</organism>
<dbReference type="Gene3D" id="3.30.450.20">
    <property type="entry name" value="PAS domain"/>
    <property type="match status" value="1"/>
</dbReference>
<feature type="domain" description="PAC" evidence="12">
    <location>
        <begin position="360"/>
        <end position="411"/>
    </location>
</feature>
<evidence type="ECO:0000256" key="2">
    <source>
        <dbReference type="ARBA" id="ARBA00012438"/>
    </source>
</evidence>
<comment type="caution">
    <text evidence="13">The sequence shown here is derived from an EMBL/GenBank/DDBJ whole genome shotgun (WGS) entry which is preliminary data.</text>
</comment>
<feature type="transmembrane region" description="Helical" evidence="9">
    <location>
        <begin position="106"/>
        <end position="127"/>
    </location>
</feature>
<dbReference type="InterPro" id="IPR000700">
    <property type="entry name" value="PAS-assoc_C"/>
</dbReference>
<proteinExistence type="predicted"/>
<name>A0ABY1QF04_9BURK</name>
<dbReference type="PROSITE" id="PS50109">
    <property type="entry name" value="HIS_KIN"/>
    <property type="match status" value="1"/>
</dbReference>
<evidence type="ECO:0000256" key="1">
    <source>
        <dbReference type="ARBA" id="ARBA00000085"/>
    </source>
</evidence>
<evidence type="ECO:0000256" key="5">
    <source>
        <dbReference type="ARBA" id="ARBA00022741"/>
    </source>
</evidence>
<dbReference type="InterPro" id="IPR050482">
    <property type="entry name" value="Sensor_HK_TwoCompSys"/>
</dbReference>
<dbReference type="Gene3D" id="3.30.565.10">
    <property type="entry name" value="Histidine kinase-like ATPase, C-terminal domain"/>
    <property type="match status" value="1"/>
</dbReference>
<dbReference type="SUPFAM" id="SSF55785">
    <property type="entry name" value="PYP-like sensor domain (PAS domain)"/>
    <property type="match status" value="1"/>
</dbReference>
<feature type="transmembrane region" description="Helical" evidence="9">
    <location>
        <begin position="45"/>
        <end position="65"/>
    </location>
</feature>
<dbReference type="Pfam" id="PF07730">
    <property type="entry name" value="HisKA_3"/>
    <property type="match status" value="1"/>
</dbReference>
<dbReference type="InterPro" id="IPR036890">
    <property type="entry name" value="HATPase_C_sf"/>
</dbReference>
<dbReference type="InterPro" id="IPR000014">
    <property type="entry name" value="PAS"/>
</dbReference>
<dbReference type="NCBIfam" id="TIGR00229">
    <property type="entry name" value="sensory_box"/>
    <property type="match status" value="1"/>
</dbReference>
<evidence type="ECO:0000259" key="12">
    <source>
        <dbReference type="PROSITE" id="PS50113"/>
    </source>
</evidence>
<dbReference type="Proteomes" id="UP001158049">
    <property type="component" value="Unassembled WGS sequence"/>
</dbReference>
<dbReference type="SMART" id="SM00091">
    <property type="entry name" value="PAS"/>
    <property type="match status" value="1"/>
</dbReference>
<dbReference type="CDD" id="cd16917">
    <property type="entry name" value="HATPase_UhpB-NarQ-NarX-like"/>
    <property type="match status" value="1"/>
</dbReference>
<gene>
    <name evidence="13" type="ORF">SAMN06295970_11475</name>
</gene>